<reference evidence="2" key="2">
    <citation type="submission" date="2016-06" db="EMBL/GenBank/DDBJ databases">
        <title>The genome of a short-lived fish provides insights into sex chromosome evolution and the genetic control of aging.</title>
        <authorList>
            <person name="Reichwald K."/>
            <person name="Felder M."/>
            <person name="Petzold A."/>
            <person name="Koch P."/>
            <person name="Groth M."/>
            <person name="Platzer M."/>
        </authorList>
    </citation>
    <scope>NUCLEOTIDE SEQUENCE</scope>
    <source>
        <tissue evidence="2">Brain</tissue>
    </source>
</reference>
<gene>
    <name evidence="2" type="primary">TCAP</name>
</gene>
<feature type="compositionally biased region" description="Low complexity" evidence="1">
    <location>
        <begin position="35"/>
        <end position="45"/>
    </location>
</feature>
<evidence type="ECO:0000256" key="1">
    <source>
        <dbReference type="SAM" id="MobiDB-lite"/>
    </source>
</evidence>
<protein>
    <submittedName>
        <fullName evidence="2">Titin-cap (Telethonin)</fullName>
    </submittedName>
</protein>
<accession>A0A1A8NBQ2</accession>
<feature type="region of interest" description="Disordered" evidence="1">
    <location>
        <begin position="1"/>
        <end position="45"/>
    </location>
</feature>
<sequence>DVVPHTQSTTCSLSPHQMGSVPARGVWTRSPETSPPSNRSSWSSLKPPELWVAPCHRKPKEAERKDRGGKRREYVSLFDPLVNVMLALVHFYCEKCKFNRTMVMQVIRKKVESV</sequence>
<dbReference type="AlphaFoldDB" id="A0A1A8NBQ2"/>
<name>A0A1A8NBQ2_9TELE</name>
<feature type="non-terminal residue" evidence="2">
    <location>
        <position position="1"/>
    </location>
</feature>
<evidence type="ECO:0000313" key="2">
    <source>
        <dbReference type="EMBL" id="SBR66510.1"/>
    </source>
</evidence>
<dbReference type="EMBL" id="HAEH01001244">
    <property type="protein sequence ID" value="SBR66510.1"/>
    <property type="molecule type" value="Transcribed_RNA"/>
</dbReference>
<feature type="compositionally biased region" description="Polar residues" evidence="1">
    <location>
        <begin position="1"/>
        <end position="17"/>
    </location>
</feature>
<organism evidence="2">
    <name type="scientific">Nothobranchius rachovii</name>
    <name type="common">bluefin notho</name>
    <dbReference type="NCBI Taxonomy" id="451742"/>
    <lineage>
        <taxon>Eukaryota</taxon>
        <taxon>Metazoa</taxon>
        <taxon>Chordata</taxon>
        <taxon>Craniata</taxon>
        <taxon>Vertebrata</taxon>
        <taxon>Euteleostomi</taxon>
        <taxon>Actinopterygii</taxon>
        <taxon>Neopterygii</taxon>
        <taxon>Teleostei</taxon>
        <taxon>Neoteleostei</taxon>
        <taxon>Acanthomorphata</taxon>
        <taxon>Ovalentaria</taxon>
        <taxon>Atherinomorphae</taxon>
        <taxon>Cyprinodontiformes</taxon>
        <taxon>Nothobranchiidae</taxon>
        <taxon>Nothobranchius</taxon>
    </lineage>
</organism>
<reference evidence="2" key="1">
    <citation type="submission" date="2016-05" db="EMBL/GenBank/DDBJ databases">
        <authorList>
            <person name="Lavstsen T."/>
            <person name="Jespersen J.S."/>
        </authorList>
    </citation>
    <scope>NUCLEOTIDE SEQUENCE</scope>
    <source>
        <tissue evidence="2">Brain</tissue>
    </source>
</reference>
<proteinExistence type="predicted"/>